<reference evidence="1 2" key="1">
    <citation type="journal article" date="2016" name="Sci. Rep.">
        <title>Metabolic traits of an uncultured archaeal lineage -MSBL1- from brine pools of the Red Sea.</title>
        <authorList>
            <person name="Mwirichia R."/>
            <person name="Alam I."/>
            <person name="Rashid M."/>
            <person name="Vinu M."/>
            <person name="Ba-Alawi W."/>
            <person name="Anthony Kamau A."/>
            <person name="Kamanda Ngugi D."/>
            <person name="Goker M."/>
            <person name="Klenk H.P."/>
            <person name="Bajic V."/>
            <person name="Stingl U."/>
        </authorList>
    </citation>
    <scope>NUCLEOTIDE SEQUENCE [LARGE SCALE GENOMIC DNA]</scope>
    <source>
        <strain evidence="1">SCGC-AAA382A13</strain>
    </source>
</reference>
<dbReference type="AlphaFoldDB" id="A0A133VGU2"/>
<sequence length="339" mass="39312">MDAETATFTAIALGSRERSDLPKKLRGYSKSSIYRALNLLEEKDLVEVKNKIVTVASDSKAQKLRRIHILAVTHGIDPERLLRESYLEVWKAIEEPISLADLVKRTGFSYPTVREVVNFFRRYNLVNENRLKPLEVEKNDHPLNRELRLYMEEPTPPVEIPYPGRLPSRRLAGTPETAESLLYDELERGISLGEHDWSWSYGTGEESIDIAPILKNLGQEKVFLDQLKTTNGVQEFCLHMLVAWDLDFDKLLDLSKKQDFVNQTGCWLDLVRRFAPDLIEKSIVEKFSLNRSEKVQNFPRTGEAMEEELELEWVEEYEGKWNVRLRFSIAAFVQEVKNL</sequence>
<keyword evidence="2" id="KW-1185">Reference proteome</keyword>
<accession>A0A133VGU2</accession>
<protein>
    <submittedName>
        <fullName evidence="1">Uncharacterized protein</fullName>
    </submittedName>
</protein>
<proteinExistence type="predicted"/>
<name>A0A133VGU2_9EURY</name>
<gene>
    <name evidence="1" type="ORF">AKJ50_00250</name>
</gene>
<evidence type="ECO:0000313" key="2">
    <source>
        <dbReference type="Proteomes" id="UP000070311"/>
    </source>
</evidence>
<dbReference type="Proteomes" id="UP000070311">
    <property type="component" value="Unassembled WGS sequence"/>
</dbReference>
<comment type="caution">
    <text evidence="1">The sequence shown here is derived from an EMBL/GenBank/DDBJ whole genome shotgun (WGS) entry which is preliminary data.</text>
</comment>
<organism evidence="1 2">
    <name type="scientific">candidate division MSBL1 archaeon SCGC-AAA382A13</name>
    <dbReference type="NCBI Taxonomy" id="1698279"/>
    <lineage>
        <taxon>Archaea</taxon>
        <taxon>Methanobacteriati</taxon>
        <taxon>Methanobacteriota</taxon>
        <taxon>candidate division MSBL1</taxon>
    </lineage>
</organism>
<dbReference type="EMBL" id="LHYD01000003">
    <property type="protein sequence ID" value="KXB05644.1"/>
    <property type="molecule type" value="Genomic_DNA"/>
</dbReference>
<evidence type="ECO:0000313" key="1">
    <source>
        <dbReference type="EMBL" id="KXB05644.1"/>
    </source>
</evidence>